<evidence type="ECO:0000313" key="3">
    <source>
        <dbReference type="Proteomes" id="UP000317010"/>
    </source>
</evidence>
<dbReference type="AlphaFoldDB" id="A0A562TRV7"/>
<dbReference type="SUPFAM" id="SSF109854">
    <property type="entry name" value="DinB/YfiT-like putative metalloenzymes"/>
    <property type="match status" value="1"/>
</dbReference>
<evidence type="ECO:0000259" key="1">
    <source>
        <dbReference type="Pfam" id="PF12867"/>
    </source>
</evidence>
<gene>
    <name evidence="2" type="ORF">JN11_04006</name>
</gene>
<evidence type="ECO:0000313" key="2">
    <source>
        <dbReference type="EMBL" id="TWI96272.1"/>
    </source>
</evidence>
<sequence length="159" mass="18847">MIYSSLTERLKNQHKTIASVIIKLNNRRIQLHSVRGKWSIHENIAHLAKYQPVFIDRMRKILAIDNPTFEVYKAENDDEFEIYCAFTTYELLKKISADREVIYHLINSLPKDKLERIGIHPKFGKLTIMEWLEFFLLHESHHLYTIFQLAHSGGNKLKQ</sequence>
<dbReference type="Gene3D" id="1.20.120.450">
    <property type="entry name" value="dinb family like domain"/>
    <property type="match status" value="1"/>
</dbReference>
<reference evidence="2 3" key="1">
    <citation type="submission" date="2019-07" db="EMBL/GenBank/DDBJ databases">
        <title>Genomic Encyclopedia of Archaeal and Bacterial Type Strains, Phase II (KMG-II): from individual species to whole genera.</title>
        <authorList>
            <person name="Goeker M."/>
        </authorList>
    </citation>
    <scope>NUCLEOTIDE SEQUENCE [LARGE SCALE GENOMIC DNA]</scope>
    <source>
        <strain evidence="2 3">ATCC BAA-1854</strain>
    </source>
</reference>
<name>A0A562TRV7_9SPHI</name>
<accession>A0A562TRV7</accession>
<organism evidence="2 3">
    <name type="scientific">Mucilaginibacter frigoritolerans</name>
    <dbReference type="NCBI Taxonomy" id="652788"/>
    <lineage>
        <taxon>Bacteria</taxon>
        <taxon>Pseudomonadati</taxon>
        <taxon>Bacteroidota</taxon>
        <taxon>Sphingobacteriia</taxon>
        <taxon>Sphingobacteriales</taxon>
        <taxon>Sphingobacteriaceae</taxon>
        <taxon>Mucilaginibacter</taxon>
    </lineage>
</organism>
<dbReference type="InterPro" id="IPR034660">
    <property type="entry name" value="DinB/YfiT-like"/>
</dbReference>
<comment type="caution">
    <text evidence="2">The sequence shown here is derived from an EMBL/GenBank/DDBJ whole genome shotgun (WGS) entry which is preliminary data.</text>
</comment>
<dbReference type="EMBL" id="VLLI01000013">
    <property type="protein sequence ID" value="TWI96272.1"/>
    <property type="molecule type" value="Genomic_DNA"/>
</dbReference>
<dbReference type="OrthoDB" id="1431064at2"/>
<dbReference type="Proteomes" id="UP000317010">
    <property type="component" value="Unassembled WGS sequence"/>
</dbReference>
<feature type="domain" description="DinB-like" evidence="1">
    <location>
        <begin position="30"/>
        <end position="146"/>
    </location>
</feature>
<dbReference type="Pfam" id="PF12867">
    <property type="entry name" value="DinB_2"/>
    <property type="match status" value="1"/>
</dbReference>
<protein>
    <submittedName>
        <fullName evidence="2">DinB family protein</fullName>
    </submittedName>
</protein>
<dbReference type="InterPro" id="IPR024775">
    <property type="entry name" value="DinB-like"/>
</dbReference>
<proteinExistence type="predicted"/>
<keyword evidence="3" id="KW-1185">Reference proteome</keyword>
<dbReference type="RefSeq" id="WP_144915334.1">
    <property type="nucleotide sequence ID" value="NZ_VLLI01000013.1"/>
</dbReference>